<dbReference type="GO" id="GO:0015030">
    <property type="term" value="C:Cajal body"/>
    <property type="evidence" value="ECO:0007669"/>
    <property type="project" value="UniProtKB-SubCell"/>
</dbReference>
<evidence type="ECO:0000256" key="1">
    <source>
        <dbReference type="ARBA" id="ARBA00004216"/>
    </source>
</evidence>
<evidence type="ECO:0000259" key="11">
    <source>
        <dbReference type="PROSITE" id="PS50304"/>
    </source>
</evidence>
<comment type="subcellular location">
    <subcellularLocation>
        <location evidence="1">Cytoplasm</location>
        <location evidence="1">Myofibril</location>
        <location evidence="1">Sarcomere</location>
        <location evidence="1">Z line</location>
    </subcellularLocation>
    <subcellularLocation>
        <location evidence="3">Cytoplasmic granule</location>
    </subcellularLocation>
    <subcellularLocation>
        <location evidence="2">Nucleus</location>
        <location evidence="2">Cajal body</location>
    </subcellularLocation>
    <subcellularLocation>
        <location evidence="9">Nucleus</location>
        <location evidence="9">Gem</location>
    </subcellularLocation>
    <subcellularLocation>
        <location evidence="4">Perikaryon</location>
    </subcellularLocation>
</comment>
<dbReference type="InterPro" id="IPR002999">
    <property type="entry name" value="Tudor"/>
</dbReference>
<keyword evidence="13" id="KW-1185">Reference proteome</keyword>
<dbReference type="PROSITE" id="PS50304">
    <property type="entry name" value="TUDOR"/>
    <property type="match status" value="2"/>
</dbReference>
<evidence type="ECO:0000256" key="7">
    <source>
        <dbReference type="ARBA" id="ARBA00023187"/>
    </source>
</evidence>
<proteinExistence type="inferred from homology"/>
<gene>
    <name evidence="12" type="primary">LOC108930573</name>
</gene>
<reference evidence="12" key="3">
    <citation type="submission" date="2025-09" db="UniProtKB">
        <authorList>
            <consortium name="Ensembl"/>
        </authorList>
    </citation>
    <scope>IDENTIFICATION</scope>
</reference>
<reference evidence="12 13" key="1">
    <citation type="submission" date="2019-04" db="EMBL/GenBank/DDBJ databases">
        <authorList>
            <consortium name="Wellcome Sanger Institute Data Sharing"/>
        </authorList>
    </citation>
    <scope>NUCLEOTIDE SEQUENCE [LARGE SCALE GENOMIC DNA]</scope>
</reference>
<evidence type="ECO:0000313" key="13">
    <source>
        <dbReference type="Proteomes" id="UP000694397"/>
    </source>
</evidence>
<keyword evidence="6" id="KW-0507">mRNA processing</keyword>
<dbReference type="GO" id="GO:0043204">
    <property type="term" value="C:perikaryon"/>
    <property type="evidence" value="ECO:0007669"/>
    <property type="project" value="UniProtKB-SubCell"/>
</dbReference>
<dbReference type="SMART" id="SM00333">
    <property type="entry name" value="TUDOR"/>
    <property type="match status" value="2"/>
</dbReference>
<dbReference type="InterPro" id="IPR040424">
    <property type="entry name" value="Smn1"/>
</dbReference>
<dbReference type="Proteomes" id="UP000694397">
    <property type="component" value="Chromosome 9"/>
</dbReference>
<evidence type="ECO:0000313" key="12">
    <source>
        <dbReference type="Ensembl" id="ENSSFOP00015034619.1"/>
    </source>
</evidence>
<dbReference type="OrthoDB" id="197400at2759"/>
<feature type="region of interest" description="Disordered" evidence="10">
    <location>
        <begin position="43"/>
        <end position="72"/>
    </location>
</feature>
<organism evidence="12 13">
    <name type="scientific">Scleropages formosus</name>
    <name type="common">Asian bonytongue</name>
    <name type="synonym">Osteoglossum formosum</name>
    <dbReference type="NCBI Taxonomy" id="113540"/>
    <lineage>
        <taxon>Eukaryota</taxon>
        <taxon>Metazoa</taxon>
        <taxon>Chordata</taxon>
        <taxon>Craniata</taxon>
        <taxon>Vertebrata</taxon>
        <taxon>Euteleostomi</taxon>
        <taxon>Actinopterygii</taxon>
        <taxon>Neopterygii</taxon>
        <taxon>Teleostei</taxon>
        <taxon>Osteoglossocephala</taxon>
        <taxon>Osteoglossomorpha</taxon>
        <taxon>Osteoglossiformes</taxon>
        <taxon>Osteoglossidae</taxon>
        <taxon>Scleropages</taxon>
    </lineage>
</organism>
<dbReference type="InterPro" id="IPR010304">
    <property type="entry name" value="SMN_Tudor"/>
</dbReference>
<evidence type="ECO:0000256" key="5">
    <source>
        <dbReference type="ARBA" id="ARBA00005371"/>
    </source>
</evidence>
<dbReference type="Gene3D" id="2.30.30.140">
    <property type="match status" value="2"/>
</dbReference>
<reference evidence="12" key="2">
    <citation type="submission" date="2025-08" db="UniProtKB">
        <authorList>
            <consortium name="Ensembl"/>
        </authorList>
    </citation>
    <scope>IDENTIFICATION</scope>
</reference>
<evidence type="ECO:0000256" key="2">
    <source>
        <dbReference type="ARBA" id="ARBA00004408"/>
    </source>
</evidence>
<feature type="compositionally biased region" description="Basic and acidic residues" evidence="10">
    <location>
        <begin position="46"/>
        <end position="72"/>
    </location>
</feature>
<dbReference type="SUPFAM" id="SSF63748">
    <property type="entry name" value="Tudor/PWWP/MBT"/>
    <property type="match status" value="2"/>
</dbReference>
<dbReference type="GO" id="GO:0097504">
    <property type="term" value="C:Gemini of Cajal bodies"/>
    <property type="evidence" value="ECO:0007669"/>
    <property type="project" value="UniProtKB-SubCell"/>
</dbReference>
<dbReference type="GO" id="GO:0003723">
    <property type="term" value="F:RNA binding"/>
    <property type="evidence" value="ECO:0007669"/>
    <property type="project" value="InterPro"/>
</dbReference>
<dbReference type="AlphaFoldDB" id="A0A8C9SF19"/>
<dbReference type="PANTHER" id="PTHR39267">
    <property type="entry name" value="SURVIVAL MOTOR NEURON-LIKE PROTEIN 1"/>
    <property type="match status" value="1"/>
</dbReference>
<evidence type="ECO:0000256" key="10">
    <source>
        <dbReference type="SAM" id="MobiDB-lite"/>
    </source>
</evidence>
<dbReference type="Ensembl" id="ENSSFOT00015034999.2">
    <property type="protein sequence ID" value="ENSSFOP00015034619.1"/>
    <property type="gene ID" value="ENSSFOG00015022042.2"/>
</dbReference>
<keyword evidence="7" id="KW-0508">mRNA splicing</keyword>
<sequence>MAECCGDIVYRSDERGVTVSQALADDDAALVKAYEKALKSFQGTKTADKPKQTEDGKKEDFLESEDHGKEPDDCKMMTQHQWAVGSRCLAKWSETGLLYPAVLLWIKGQHCRVKFEGYGNEEEIDLSELLPENLEQPSGDQQWTLGSRCRAVWSDDGLVYPAVLVWAEGQRGRVLFDVYGNEEELELSALLPPEEQEPSVSTVTEVTTISIVFNRQLRPLNHKLIPFLPFCSRKFTLVKHHMVLCPLSLLARLCSGTWMAAAAQVGGSWRSRRYLLIKRTPPVALCPVALMIQVEVKTVNAVTSRKSRRAQRRQATGEAARWDLRPHFAHLQSCRLPRPQRGTSHSRHPLLSYHHDAMEMRAAVAQTQMLLNSPACCFLGTSVATTLATTWPCNKPTVVMRKPRRNIRPISSTEMANPRQAGPALLFFTGTQQLMLQGETEHLRKEFKAVLLSSPRCQ</sequence>
<keyword evidence="8" id="KW-0539">Nucleus</keyword>
<evidence type="ECO:0000256" key="9">
    <source>
        <dbReference type="ARBA" id="ARBA00034695"/>
    </source>
</evidence>
<comment type="similarity">
    <text evidence="5">Belongs to the SMN family.</text>
</comment>
<dbReference type="GO" id="GO:0030018">
    <property type="term" value="C:Z disc"/>
    <property type="evidence" value="ECO:0007669"/>
    <property type="project" value="UniProtKB-SubCell"/>
</dbReference>
<dbReference type="PANTHER" id="PTHR39267:SF1">
    <property type="entry name" value="SURVIVAL MOTOR NEURON PROTEIN"/>
    <property type="match status" value="1"/>
</dbReference>
<feature type="domain" description="Tudor" evidence="11">
    <location>
        <begin position="142"/>
        <end position="200"/>
    </location>
</feature>
<dbReference type="GO" id="GO:0008380">
    <property type="term" value="P:RNA splicing"/>
    <property type="evidence" value="ECO:0007669"/>
    <property type="project" value="UniProtKB-KW"/>
</dbReference>
<protein>
    <recommendedName>
        <fullName evidence="11">Tudor domain-containing protein</fullName>
    </recommendedName>
</protein>
<evidence type="ECO:0000256" key="3">
    <source>
        <dbReference type="ARBA" id="ARBA00004463"/>
    </source>
</evidence>
<evidence type="ECO:0000256" key="4">
    <source>
        <dbReference type="ARBA" id="ARBA00004484"/>
    </source>
</evidence>
<dbReference type="GO" id="GO:0006397">
    <property type="term" value="P:mRNA processing"/>
    <property type="evidence" value="ECO:0007669"/>
    <property type="project" value="UniProtKB-KW"/>
</dbReference>
<feature type="domain" description="Tudor" evidence="11">
    <location>
        <begin position="81"/>
        <end position="139"/>
    </location>
</feature>
<dbReference type="GeneTree" id="ENSGT00940000175916"/>
<accession>A0A8C9SF19</accession>
<evidence type="ECO:0000256" key="8">
    <source>
        <dbReference type="ARBA" id="ARBA00023242"/>
    </source>
</evidence>
<evidence type="ECO:0000256" key="6">
    <source>
        <dbReference type="ARBA" id="ARBA00022664"/>
    </source>
</evidence>
<name>A0A8C9SF19_SCLFO</name>
<dbReference type="Pfam" id="PF06003">
    <property type="entry name" value="SMN_Tudor"/>
    <property type="match status" value="2"/>
</dbReference>